<dbReference type="InterPro" id="IPR035979">
    <property type="entry name" value="RBD_domain_sf"/>
</dbReference>
<keyword evidence="6" id="KW-1185">Reference proteome</keyword>
<sequence>MSDVEDRNGNSKSRSISPSRSRSRSPSDHKSRSRSPTHSKTRSRSLSRPPSRNGSKYKSRSRHSYSRSRSRSRSYSGDRRRSYRSHSRGSGSRRSRHENPKPNKCLGIFGLSVYTTEHQLYDIFAKYGSIDKILIIIDAKSGRSRGFGFAYFKKHEDAKVAKEECSGMEIDGRRIRVDFSITQRPHTPTPGIYMGRPTMREERSSRRRGYDRYDNNRYDRGDRYDRGERYDRYDRDRDYDDYYEGGYRGGGGGGRGGGGGGGGGGGHYRERRSPSYYKNRSRYDRSRSRSYSPRRNKT</sequence>
<dbReference type="SUPFAM" id="SSF54928">
    <property type="entry name" value="RNA-binding domain, RBD"/>
    <property type="match status" value="1"/>
</dbReference>
<reference evidence="5 6" key="1">
    <citation type="submission" date="2023-01" db="EMBL/GenBank/DDBJ databases">
        <authorList>
            <person name="Whitehead M."/>
        </authorList>
    </citation>
    <scope>NUCLEOTIDE SEQUENCE [LARGE SCALE GENOMIC DNA]</scope>
</reference>
<dbReference type="EMBL" id="CARXXK010000003">
    <property type="protein sequence ID" value="CAI6363483.1"/>
    <property type="molecule type" value="Genomic_DNA"/>
</dbReference>
<dbReference type="CDD" id="cd12363">
    <property type="entry name" value="RRM_TRA2"/>
    <property type="match status" value="1"/>
</dbReference>
<feature type="compositionally biased region" description="Basic residues" evidence="3">
    <location>
        <begin position="31"/>
        <end position="45"/>
    </location>
</feature>
<feature type="region of interest" description="Disordered" evidence="3">
    <location>
        <begin position="183"/>
        <end position="225"/>
    </location>
</feature>
<feature type="compositionally biased region" description="Low complexity" evidence="3">
    <location>
        <begin position="11"/>
        <end position="20"/>
    </location>
</feature>
<dbReference type="PROSITE" id="PS50102">
    <property type="entry name" value="RRM"/>
    <property type="match status" value="1"/>
</dbReference>
<organism evidence="5 6">
    <name type="scientific">Macrosiphum euphorbiae</name>
    <name type="common">potato aphid</name>
    <dbReference type="NCBI Taxonomy" id="13131"/>
    <lineage>
        <taxon>Eukaryota</taxon>
        <taxon>Metazoa</taxon>
        <taxon>Ecdysozoa</taxon>
        <taxon>Arthropoda</taxon>
        <taxon>Hexapoda</taxon>
        <taxon>Insecta</taxon>
        <taxon>Pterygota</taxon>
        <taxon>Neoptera</taxon>
        <taxon>Paraneoptera</taxon>
        <taxon>Hemiptera</taxon>
        <taxon>Sternorrhyncha</taxon>
        <taxon>Aphidomorpha</taxon>
        <taxon>Aphidoidea</taxon>
        <taxon>Aphididae</taxon>
        <taxon>Macrosiphini</taxon>
        <taxon>Macrosiphum</taxon>
    </lineage>
</organism>
<dbReference type="AlphaFoldDB" id="A0AAV0X633"/>
<feature type="compositionally biased region" description="Basic residues" evidence="3">
    <location>
        <begin position="55"/>
        <end position="72"/>
    </location>
</feature>
<evidence type="ECO:0000256" key="2">
    <source>
        <dbReference type="PROSITE-ProRule" id="PRU00176"/>
    </source>
</evidence>
<gene>
    <name evidence="5" type="ORF">MEUPH1_LOCUS18425</name>
</gene>
<evidence type="ECO:0000256" key="1">
    <source>
        <dbReference type="ARBA" id="ARBA00022884"/>
    </source>
</evidence>
<name>A0AAV0X633_9HEMI</name>
<dbReference type="Gene3D" id="3.30.70.330">
    <property type="match status" value="1"/>
</dbReference>
<evidence type="ECO:0000256" key="3">
    <source>
        <dbReference type="SAM" id="MobiDB-lite"/>
    </source>
</evidence>
<dbReference type="Proteomes" id="UP001160148">
    <property type="component" value="Unassembled WGS sequence"/>
</dbReference>
<proteinExistence type="predicted"/>
<dbReference type="PANTHER" id="PTHR48027">
    <property type="entry name" value="HETEROGENEOUS NUCLEAR RIBONUCLEOPROTEIN 87F-RELATED"/>
    <property type="match status" value="1"/>
</dbReference>
<accession>A0AAV0X633</accession>
<feature type="compositionally biased region" description="Basic and acidic residues" evidence="3">
    <location>
        <begin position="198"/>
        <end position="225"/>
    </location>
</feature>
<dbReference type="InterPro" id="IPR000504">
    <property type="entry name" value="RRM_dom"/>
</dbReference>
<feature type="domain" description="RRM" evidence="4">
    <location>
        <begin position="104"/>
        <end position="182"/>
    </location>
</feature>
<dbReference type="Pfam" id="PF00076">
    <property type="entry name" value="RRM_1"/>
    <property type="match status" value="1"/>
</dbReference>
<evidence type="ECO:0000259" key="4">
    <source>
        <dbReference type="PROSITE" id="PS50102"/>
    </source>
</evidence>
<dbReference type="InterPro" id="IPR052462">
    <property type="entry name" value="SLIRP/GR-RBP-like"/>
</dbReference>
<evidence type="ECO:0000313" key="6">
    <source>
        <dbReference type="Proteomes" id="UP001160148"/>
    </source>
</evidence>
<dbReference type="GO" id="GO:0003723">
    <property type="term" value="F:RNA binding"/>
    <property type="evidence" value="ECO:0007669"/>
    <property type="project" value="UniProtKB-UniRule"/>
</dbReference>
<dbReference type="SMART" id="SM00360">
    <property type="entry name" value="RRM"/>
    <property type="match status" value="1"/>
</dbReference>
<feature type="compositionally biased region" description="Gly residues" evidence="3">
    <location>
        <begin position="246"/>
        <end position="266"/>
    </location>
</feature>
<comment type="caution">
    <text evidence="5">The sequence shown here is derived from an EMBL/GenBank/DDBJ whole genome shotgun (WGS) entry which is preliminary data.</text>
</comment>
<feature type="region of interest" description="Disordered" evidence="3">
    <location>
        <begin position="1"/>
        <end position="104"/>
    </location>
</feature>
<dbReference type="InterPro" id="IPR012677">
    <property type="entry name" value="Nucleotide-bd_a/b_plait_sf"/>
</dbReference>
<feature type="region of interest" description="Disordered" evidence="3">
    <location>
        <begin position="243"/>
        <end position="298"/>
    </location>
</feature>
<feature type="compositionally biased region" description="Basic residues" evidence="3">
    <location>
        <begin position="81"/>
        <end position="96"/>
    </location>
</feature>
<evidence type="ECO:0000313" key="5">
    <source>
        <dbReference type="EMBL" id="CAI6363483.1"/>
    </source>
</evidence>
<keyword evidence="1 2" id="KW-0694">RNA-binding</keyword>
<protein>
    <recommendedName>
        <fullName evidence="4">RRM domain-containing protein</fullName>
    </recommendedName>
</protein>